<dbReference type="RefSeq" id="WP_086781865.1">
    <property type="nucleotide sequence ID" value="NZ_JAGIOO010000001.1"/>
</dbReference>
<dbReference type="Proteomes" id="UP001519363">
    <property type="component" value="Unassembled WGS sequence"/>
</dbReference>
<protein>
    <recommendedName>
        <fullName evidence="4">NIL domain-containing protein</fullName>
    </recommendedName>
</protein>
<evidence type="ECO:0008006" key="4">
    <source>
        <dbReference type="Google" id="ProtNLM"/>
    </source>
</evidence>
<feature type="region of interest" description="Disordered" evidence="1">
    <location>
        <begin position="32"/>
        <end position="54"/>
    </location>
</feature>
<dbReference type="EMBL" id="JAGIOO010000001">
    <property type="protein sequence ID" value="MBP2475619.1"/>
    <property type="molecule type" value="Genomic_DNA"/>
</dbReference>
<reference evidence="2 3" key="1">
    <citation type="submission" date="2021-03" db="EMBL/GenBank/DDBJ databases">
        <title>Sequencing the genomes of 1000 actinobacteria strains.</title>
        <authorList>
            <person name="Klenk H.-P."/>
        </authorList>
    </citation>
    <scope>NUCLEOTIDE SEQUENCE [LARGE SCALE GENOMIC DNA]</scope>
    <source>
        <strain evidence="2 3">DSM 44580</strain>
    </source>
</reference>
<comment type="caution">
    <text evidence="2">The sequence shown here is derived from an EMBL/GenBank/DDBJ whole genome shotgun (WGS) entry which is preliminary data.</text>
</comment>
<accession>A0ABS5AGB0</accession>
<sequence>MSQTATAAPPCGTTATVHTTCRIGRVLRRLAGVQTTRERRPASPDGEFQVPRPTSDFVVPQRCPAVLVRSPQCEQLESVLRNAGFAVHREDENEWVGSLSVSGASAEQVGELAASHGLVLHELRTEPAS</sequence>
<evidence type="ECO:0000313" key="2">
    <source>
        <dbReference type="EMBL" id="MBP2475619.1"/>
    </source>
</evidence>
<gene>
    <name evidence="2" type="ORF">JOF53_004491</name>
</gene>
<evidence type="ECO:0000313" key="3">
    <source>
        <dbReference type="Proteomes" id="UP001519363"/>
    </source>
</evidence>
<evidence type="ECO:0000256" key="1">
    <source>
        <dbReference type="SAM" id="MobiDB-lite"/>
    </source>
</evidence>
<keyword evidence="3" id="KW-1185">Reference proteome</keyword>
<organism evidence="2 3">
    <name type="scientific">Crossiella equi</name>
    <dbReference type="NCBI Taxonomy" id="130796"/>
    <lineage>
        <taxon>Bacteria</taxon>
        <taxon>Bacillati</taxon>
        <taxon>Actinomycetota</taxon>
        <taxon>Actinomycetes</taxon>
        <taxon>Pseudonocardiales</taxon>
        <taxon>Pseudonocardiaceae</taxon>
        <taxon>Crossiella</taxon>
    </lineage>
</organism>
<name>A0ABS5AGB0_9PSEU</name>
<proteinExistence type="predicted"/>